<dbReference type="PANTHER" id="PTHR35528">
    <property type="entry name" value="BLL1675 PROTEIN"/>
    <property type="match status" value="1"/>
</dbReference>
<organism evidence="1 2">
    <name type="scientific">Pseudovibrio axinellae</name>
    <dbReference type="NCBI Taxonomy" id="989403"/>
    <lineage>
        <taxon>Bacteria</taxon>
        <taxon>Pseudomonadati</taxon>
        <taxon>Pseudomonadota</taxon>
        <taxon>Alphaproteobacteria</taxon>
        <taxon>Hyphomicrobiales</taxon>
        <taxon>Stappiaceae</taxon>
        <taxon>Pseudovibrio</taxon>
    </lineage>
</organism>
<protein>
    <recommendedName>
        <fullName evidence="3">Transposase IS66 family protein</fullName>
    </recommendedName>
</protein>
<evidence type="ECO:0008006" key="3">
    <source>
        <dbReference type="Google" id="ProtNLM"/>
    </source>
</evidence>
<dbReference type="Proteomes" id="UP000076577">
    <property type="component" value="Unassembled WGS sequence"/>
</dbReference>
<evidence type="ECO:0000313" key="2">
    <source>
        <dbReference type="Proteomes" id="UP000076577"/>
    </source>
</evidence>
<proteinExistence type="predicted"/>
<evidence type="ECO:0000313" key="1">
    <source>
        <dbReference type="EMBL" id="KZL17591.1"/>
    </source>
</evidence>
<dbReference type="STRING" id="989403.SAMN05421798_10819"/>
<dbReference type="AlphaFoldDB" id="A0A165XD91"/>
<accession>A0A165XD91</accession>
<name>A0A165XD91_9HYPH</name>
<keyword evidence="2" id="KW-1185">Reference proteome</keyword>
<dbReference type="PATRIC" id="fig|989403.3.peg.3349"/>
<reference evidence="1 2" key="1">
    <citation type="journal article" date="2016" name="Front. Microbiol.">
        <title>Comparative Genomic Analysis Reveals a Diverse Repertoire of Genes Involved in Prokaryote-Eukaryote Interactions within the Pseudovibrio Genus.</title>
        <authorList>
            <person name="Romano S."/>
            <person name="Fernandez-Guerra A."/>
            <person name="Reen F.J."/>
            <person name="Glockner F.O."/>
            <person name="Crowley S.P."/>
            <person name="O'Sullivan O."/>
            <person name="Cotter P.D."/>
            <person name="Adams C."/>
            <person name="Dobson A.D."/>
            <person name="O'Gara F."/>
        </authorList>
    </citation>
    <scope>NUCLEOTIDE SEQUENCE [LARGE SCALE GENOMIC DNA]</scope>
    <source>
        <strain evidence="1 2">Ad2</strain>
    </source>
</reference>
<gene>
    <name evidence="1" type="ORF">PsAD2_03128</name>
</gene>
<dbReference type="EMBL" id="LMCB01000031">
    <property type="protein sequence ID" value="KZL17591.1"/>
    <property type="molecule type" value="Genomic_DNA"/>
</dbReference>
<comment type="caution">
    <text evidence="1">The sequence shown here is derived from an EMBL/GenBank/DDBJ whole genome shotgun (WGS) entry which is preliminary data.</text>
</comment>
<dbReference type="InterPro" id="IPR052183">
    <property type="entry name" value="IS_Transposase"/>
</dbReference>
<sequence>MIAEAYDLSCDQLKRHRFTPEIIAHVVWLYHRFSLGLREVEEMLLERGITLSYETIRKWGIKFGPAYSRRLRRKRAQSSDIWYLDEVIIKI</sequence>
<dbReference type="RefSeq" id="WP_425287458.1">
    <property type="nucleotide sequence ID" value="NZ_FOFM01000008.1"/>
</dbReference>
<dbReference type="PANTHER" id="PTHR35528:SF3">
    <property type="entry name" value="BLL1675 PROTEIN"/>
    <property type="match status" value="1"/>
</dbReference>